<gene>
    <name evidence="3" type="ORF">CERSUDRAFT_114848</name>
</gene>
<reference evidence="3 4" key="1">
    <citation type="journal article" date="2012" name="Proc. Natl. Acad. Sci. U.S.A.">
        <title>Comparative genomics of Ceriporiopsis subvermispora and Phanerochaete chrysosporium provide insight into selective ligninolysis.</title>
        <authorList>
            <person name="Fernandez-Fueyo E."/>
            <person name="Ruiz-Duenas F.J."/>
            <person name="Ferreira P."/>
            <person name="Floudas D."/>
            <person name="Hibbett D.S."/>
            <person name="Canessa P."/>
            <person name="Larrondo L.F."/>
            <person name="James T.Y."/>
            <person name="Seelenfreund D."/>
            <person name="Lobos S."/>
            <person name="Polanco R."/>
            <person name="Tello M."/>
            <person name="Honda Y."/>
            <person name="Watanabe T."/>
            <person name="Watanabe T."/>
            <person name="Ryu J.S."/>
            <person name="Kubicek C.P."/>
            <person name="Schmoll M."/>
            <person name="Gaskell J."/>
            <person name="Hammel K.E."/>
            <person name="St John F.J."/>
            <person name="Vanden Wymelenberg A."/>
            <person name="Sabat G."/>
            <person name="Splinter BonDurant S."/>
            <person name="Syed K."/>
            <person name="Yadav J.S."/>
            <person name="Doddapaneni H."/>
            <person name="Subramanian V."/>
            <person name="Lavin J.L."/>
            <person name="Oguiza J.A."/>
            <person name="Perez G."/>
            <person name="Pisabarro A.G."/>
            <person name="Ramirez L."/>
            <person name="Santoyo F."/>
            <person name="Master E."/>
            <person name="Coutinho P.M."/>
            <person name="Henrissat B."/>
            <person name="Lombard V."/>
            <person name="Magnuson J.K."/>
            <person name="Kuees U."/>
            <person name="Hori C."/>
            <person name="Igarashi K."/>
            <person name="Samejima M."/>
            <person name="Held B.W."/>
            <person name="Barry K.W."/>
            <person name="LaButti K.M."/>
            <person name="Lapidus A."/>
            <person name="Lindquist E.A."/>
            <person name="Lucas S.M."/>
            <person name="Riley R."/>
            <person name="Salamov A.A."/>
            <person name="Hoffmeister D."/>
            <person name="Schwenk D."/>
            <person name="Hadar Y."/>
            <person name="Yarden O."/>
            <person name="de Vries R.P."/>
            <person name="Wiebenga A."/>
            <person name="Stenlid J."/>
            <person name="Eastwood D."/>
            <person name="Grigoriev I.V."/>
            <person name="Berka R.M."/>
            <person name="Blanchette R.A."/>
            <person name="Kersten P."/>
            <person name="Martinez A.T."/>
            <person name="Vicuna R."/>
            <person name="Cullen D."/>
        </authorList>
    </citation>
    <scope>NUCLEOTIDE SEQUENCE [LARGE SCALE GENOMIC DNA]</scope>
    <source>
        <strain evidence="3 4">B</strain>
    </source>
</reference>
<evidence type="ECO:0000256" key="1">
    <source>
        <dbReference type="SAM" id="Phobius"/>
    </source>
</evidence>
<keyword evidence="1" id="KW-1133">Transmembrane helix</keyword>
<dbReference type="STRING" id="914234.M2RET1"/>
<evidence type="ECO:0000313" key="4">
    <source>
        <dbReference type="Proteomes" id="UP000016930"/>
    </source>
</evidence>
<evidence type="ECO:0000313" key="3">
    <source>
        <dbReference type="EMBL" id="EMD36937.1"/>
    </source>
</evidence>
<keyword evidence="4" id="KW-1185">Reference proteome</keyword>
<feature type="transmembrane region" description="Helical" evidence="1">
    <location>
        <begin position="92"/>
        <end position="114"/>
    </location>
</feature>
<organism evidence="3 4">
    <name type="scientific">Ceriporiopsis subvermispora (strain B)</name>
    <name type="common">White-rot fungus</name>
    <name type="synonym">Gelatoporia subvermispora</name>
    <dbReference type="NCBI Taxonomy" id="914234"/>
    <lineage>
        <taxon>Eukaryota</taxon>
        <taxon>Fungi</taxon>
        <taxon>Dikarya</taxon>
        <taxon>Basidiomycota</taxon>
        <taxon>Agaricomycotina</taxon>
        <taxon>Agaricomycetes</taxon>
        <taxon>Polyporales</taxon>
        <taxon>Gelatoporiaceae</taxon>
        <taxon>Gelatoporia</taxon>
    </lineage>
</organism>
<accession>M2RET1</accession>
<dbReference type="OrthoDB" id="2802397at2759"/>
<feature type="domain" description="DUF6533" evidence="2">
    <location>
        <begin position="21"/>
        <end position="63"/>
    </location>
</feature>
<dbReference type="AlphaFoldDB" id="M2RET1"/>
<dbReference type="Proteomes" id="UP000016930">
    <property type="component" value="Unassembled WGS sequence"/>
</dbReference>
<dbReference type="Pfam" id="PF20151">
    <property type="entry name" value="DUF6533"/>
    <property type="match status" value="1"/>
</dbReference>
<feature type="transmembrane region" description="Helical" evidence="1">
    <location>
        <begin position="121"/>
        <end position="143"/>
    </location>
</feature>
<keyword evidence="1" id="KW-0472">Membrane</keyword>
<name>M2RET1_CERS8</name>
<keyword evidence="1" id="KW-0812">Transmembrane</keyword>
<feature type="transmembrane region" description="Helical" evidence="1">
    <location>
        <begin position="222"/>
        <end position="240"/>
    </location>
</feature>
<dbReference type="HOGENOM" id="CLU_053360_1_2_1"/>
<evidence type="ECO:0000259" key="2">
    <source>
        <dbReference type="Pfam" id="PF20151"/>
    </source>
</evidence>
<protein>
    <recommendedName>
        <fullName evidence="2">DUF6533 domain-containing protein</fullName>
    </recommendedName>
</protein>
<feature type="transmembrane region" description="Helical" evidence="1">
    <location>
        <begin position="246"/>
        <end position="264"/>
    </location>
</feature>
<feature type="transmembrane region" description="Helical" evidence="1">
    <location>
        <begin position="182"/>
        <end position="201"/>
    </location>
</feature>
<sequence>MADAVSGAFLPFVLSVFPENCCIVAACVLIYYDNICTFSRELQYMWGSPTNIAVALFHVNKWAISIWALVSISSAFMPLASYSSATCTTLNILWTALIVLLALLWAAFSGVRMYAISLGHVWLSSMVCALNLVPVGTNAWGFFSDTWYQMDGSPFTAALCNYGVSRSNALNARFNVTTRSCLIASDAIVIIMTWYITFITGGHRTRNAQTPITTALFRDGTAYFLALLVLNVLDIIGWCTNAFTDVAGFLTVPISSILMSHFLLNLHQMAHGQDAYGEHETSVASQDSGLRFAHIVGPMGGSLEICSDSSYSG</sequence>
<feature type="transmembrane region" description="Helical" evidence="1">
    <location>
        <begin position="52"/>
        <end position="72"/>
    </location>
</feature>
<dbReference type="EMBL" id="KB445797">
    <property type="protein sequence ID" value="EMD36937.1"/>
    <property type="molecule type" value="Genomic_DNA"/>
</dbReference>
<dbReference type="InterPro" id="IPR045340">
    <property type="entry name" value="DUF6533"/>
</dbReference>
<proteinExistence type="predicted"/>
<feature type="transmembrane region" description="Helical" evidence="1">
    <location>
        <begin position="12"/>
        <end position="32"/>
    </location>
</feature>